<organism evidence="2 3">
    <name type="scientific">Morus notabilis</name>
    <dbReference type="NCBI Taxonomy" id="981085"/>
    <lineage>
        <taxon>Eukaryota</taxon>
        <taxon>Viridiplantae</taxon>
        <taxon>Streptophyta</taxon>
        <taxon>Embryophyta</taxon>
        <taxon>Tracheophyta</taxon>
        <taxon>Spermatophyta</taxon>
        <taxon>Magnoliopsida</taxon>
        <taxon>eudicotyledons</taxon>
        <taxon>Gunneridae</taxon>
        <taxon>Pentapetalae</taxon>
        <taxon>rosids</taxon>
        <taxon>fabids</taxon>
        <taxon>Rosales</taxon>
        <taxon>Moraceae</taxon>
        <taxon>Moreae</taxon>
        <taxon>Morus</taxon>
    </lineage>
</organism>
<evidence type="ECO:0000313" key="2">
    <source>
        <dbReference type="EMBL" id="EXB52696.1"/>
    </source>
</evidence>
<gene>
    <name evidence="2" type="ORF">L484_022473</name>
</gene>
<dbReference type="Proteomes" id="UP000030645">
    <property type="component" value="Unassembled WGS sequence"/>
</dbReference>
<evidence type="ECO:0000313" key="3">
    <source>
        <dbReference type="Proteomes" id="UP000030645"/>
    </source>
</evidence>
<evidence type="ECO:0000256" key="1">
    <source>
        <dbReference type="SAM" id="MobiDB-lite"/>
    </source>
</evidence>
<feature type="compositionally biased region" description="Polar residues" evidence="1">
    <location>
        <begin position="55"/>
        <end position="73"/>
    </location>
</feature>
<dbReference type="AlphaFoldDB" id="W9R2K7"/>
<name>W9R2K7_9ROSA</name>
<keyword evidence="3" id="KW-1185">Reference proteome</keyword>
<sequence>MWSTIANLKENLNKIAQDVHDDEDDDDLEIYGAVNGGVTSPVSDRRNSHGFAHSMSVSRSPLANGIDSANNPELRTMVSKHRSMSPKPADSERVTTVEKGLVVVQEVVHEVVAESLPQIWGKVAGLRASMEGLQGQLGKVRT</sequence>
<accession>W9R2K7</accession>
<proteinExistence type="predicted"/>
<feature type="region of interest" description="Disordered" evidence="1">
    <location>
        <begin position="35"/>
        <end position="94"/>
    </location>
</feature>
<protein>
    <submittedName>
        <fullName evidence="2">Uncharacterized protein</fullName>
    </submittedName>
</protein>
<reference evidence="3" key="1">
    <citation type="submission" date="2013-01" db="EMBL/GenBank/DDBJ databases">
        <title>Draft Genome Sequence of a Mulberry Tree, Morus notabilis C.K. Schneid.</title>
        <authorList>
            <person name="He N."/>
            <person name="Zhao S."/>
        </authorList>
    </citation>
    <scope>NUCLEOTIDE SEQUENCE</scope>
</reference>
<dbReference type="EMBL" id="KE344072">
    <property type="protein sequence ID" value="EXB52696.1"/>
    <property type="molecule type" value="Genomic_DNA"/>
</dbReference>